<evidence type="ECO:0000313" key="2">
    <source>
        <dbReference type="Proteomes" id="UP000316921"/>
    </source>
</evidence>
<reference evidence="1 2" key="1">
    <citation type="submission" date="2019-02" db="EMBL/GenBank/DDBJ databases">
        <title>Deep-cultivation of Planctomycetes and their phenomic and genomic characterization uncovers novel biology.</title>
        <authorList>
            <person name="Wiegand S."/>
            <person name="Jogler M."/>
            <person name="Boedeker C."/>
            <person name="Pinto D."/>
            <person name="Vollmers J."/>
            <person name="Rivas-Marin E."/>
            <person name="Kohn T."/>
            <person name="Peeters S.H."/>
            <person name="Heuer A."/>
            <person name="Rast P."/>
            <person name="Oberbeckmann S."/>
            <person name="Bunk B."/>
            <person name="Jeske O."/>
            <person name="Meyerdierks A."/>
            <person name="Storesund J.E."/>
            <person name="Kallscheuer N."/>
            <person name="Luecker S."/>
            <person name="Lage O.M."/>
            <person name="Pohl T."/>
            <person name="Merkel B.J."/>
            <person name="Hornburger P."/>
            <person name="Mueller R.-W."/>
            <person name="Bruemmer F."/>
            <person name="Labrenz M."/>
            <person name="Spormann A.M."/>
            <person name="Op den Camp H."/>
            <person name="Overmann J."/>
            <person name="Amann R."/>
            <person name="Jetten M.S.M."/>
            <person name="Mascher T."/>
            <person name="Medema M.H."/>
            <person name="Devos D.P."/>
            <person name="Kaster A.-K."/>
            <person name="Ovreas L."/>
            <person name="Rohde M."/>
            <person name="Galperin M.Y."/>
            <person name="Jogler C."/>
        </authorList>
    </citation>
    <scope>NUCLEOTIDE SEQUENCE [LARGE SCALE GENOMIC DNA]</scope>
    <source>
        <strain evidence="1 2">Pla133</strain>
    </source>
</reference>
<dbReference type="KEGG" id="pbap:Pla133_29240"/>
<dbReference type="PANTHER" id="PTHR43781">
    <property type="entry name" value="SACCHAROPINE DEHYDROGENASE"/>
    <property type="match status" value="1"/>
</dbReference>
<gene>
    <name evidence="1" type="ORF">Pla133_29240</name>
</gene>
<dbReference type="AlphaFoldDB" id="A0A518BLJ6"/>
<dbReference type="PANTHER" id="PTHR43781:SF1">
    <property type="entry name" value="SACCHAROPINE DEHYDROGENASE"/>
    <property type="match status" value="1"/>
</dbReference>
<organism evidence="1 2">
    <name type="scientific">Engelhardtia mirabilis</name>
    <dbReference type="NCBI Taxonomy" id="2528011"/>
    <lineage>
        <taxon>Bacteria</taxon>
        <taxon>Pseudomonadati</taxon>
        <taxon>Planctomycetota</taxon>
        <taxon>Planctomycetia</taxon>
        <taxon>Planctomycetia incertae sedis</taxon>
        <taxon>Engelhardtia</taxon>
    </lineage>
</organism>
<dbReference type="Gene3D" id="3.40.50.720">
    <property type="entry name" value="NAD(P)-binding Rossmann-like Domain"/>
    <property type="match status" value="1"/>
</dbReference>
<dbReference type="Proteomes" id="UP000316921">
    <property type="component" value="Chromosome"/>
</dbReference>
<sequence>MKVLIIGGRGALGRAIAESLVADGASLRLCGRDARAQAGTAGAETCVLDTAQPATWPAALEGVGLVIDASRFAGRDLALPRAALLAGAHWLDVSAARSWVLGMDGLNDLARERGRVALAGAGFFCGGLDALARAAAAPMVRVNEVQVGVAPGARARYGPATADEWLGAGPEKVRMLLGGEWTEREFFGDARAFEHPRPLGAQRSFNLDCADLELLNGYPLKATSVRVSLSFQGSLRNRVAEWALRGSRGPLALAKLRRLAALGGSPRLAGVTVLVRGLNDKRLPVESRVSLLGETPGLVVETGAARVLARRLIAGEELEPGAGACLGRVTEAEFLESVAGAGLTLHRGDLGGWRASQPV</sequence>
<dbReference type="InterPro" id="IPR036291">
    <property type="entry name" value="NAD(P)-bd_dom_sf"/>
</dbReference>
<dbReference type="RefSeq" id="WP_145066349.1">
    <property type="nucleotide sequence ID" value="NZ_CP036287.1"/>
</dbReference>
<proteinExistence type="predicted"/>
<accession>A0A518BLJ6</accession>
<protein>
    <submittedName>
        <fullName evidence="1">Saccharopine dehydrogenase</fullName>
    </submittedName>
</protein>
<name>A0A518BLJ6_9BACT</name>
<dbReference type="SUPFAM" id="SSF51735">
    <property type="entry name" value="NAD(P)-binding Rossmann-fold domains"/>
    <property type="match status" value="1"/>
</dbReference>
<keyword evidence="2" id="KW-1185">Reference proteome</keyword>
<evidence type="ECO:0000313" key="1">
    <source>
        <dbReference type="EMBL" id="QDU67835.1"/>
    </source>
</evidence>
<dbReference type="EMBL" id="CP036287">
    <property type="protein sequence ID" value="QDU67835.1"/>
    <property type="molecule type" value="Genomic_DNA"/>
</dbReference>